<dbReference type="EMBL" id="JAVDQF010000001">
    <property type="protein sequence ID" value="MDR6271187.1"/>
    <property type="molecule type" value="Genomic_DNA"/>
</dbReference>
<reference evidence="9 10" key="1">
    <citation type="submission" date="2023-07" db="EMBL/GenBank/DDBJ databases">
        <title>Sequencing the genomes of 1000 actinobacteria strains.</title>
        <authorList>
            <person name="Klenk H.-P."/>
        </authorList>
    </citation>
    <scope>NUCLEOTIDE SEQUENCE [LARGE SCALE GENOMIC DNA]</scope>
    <source>
        <strain evidence="9 10">DSM 14555</strain>
    </source>
</reference>
<keyword evidence="10" id="KW-1185">Reference proteome</keyword>
<feature type="transmembrane region" description="Helical" evidence="7">
    <location>
        <begin position="91"/>
        <end position="117"/>
    </location>
</feature>
<feature type="transmembrane region" description="Helical" evidence="7">
    <location>
        <begin position="129"/>
        <end position="151"/>
    </location>
</feature>
<dbReference type="CDD" id="cd06261">
    <property type="entry name" value="TM_PBP2"/>
    <property type="match status" value="1"/>
</dbReference>
<evidence type="ECO:0000259" key="8">
    <source>
        <dbReference type="PROSITE" id="PS50928"/>
    </source>
</evidence>
<evidence type="ECO:0000313" key="9">
    <source>
        <dbReference type="EMBL" id="MDR6271187.1"/>
    </source>
</evidence>
<dbReference type="PANTHER" id="PTHR30151:SF20">
    <property type="entry name" value="ABC TRANSPORTER PERMEASE PROTEIN HI_0355-RELATED"/>
    <property type="match status" value="1"/>
</dbReference>
<keyword evidence="4 7" id="KW-0812">Transmembrane</keyword>
<dbReference type="PROSITE" id="PS50928">
    <property type="entry name" value="ABC_TM1"/>
    <property type="match status" value="1"/>
</dbReference>
<comment type="subcellular location">
    <subcellularLocation>
        <location evidence="1 7">Cell membrane</location>
        <topology evidence="1 7">Multi-pass membrane protein</topology>
    </subcellularLocation>
</comment>
<feature type="domain" description="ABC transmembrane type-1" evidence="8">
    <location>
        <begin position="91"/>
        <end position="271"/>
    </location>
</feature>
<gene>
    <name evidence="9" type="ORF">JOE69_003425</name>
</gene>
<protein>
    <submittedName>
        <fullName evidence="9">NitT/TauT family transport system permease protein</fullName>
    </submittedName>
</protein>
<evidence type="ECO:0000256" key="7">
    <source>
        <dbReference type="RuleBase" id="RU363032"/>
    </source>
</evidence>
<name>A0ABU1JIJ2_9MICC</name>
<evidence type="ECO:0000256" key="5">
    <source>
        <dbReference type="ARBA" id="ARBA00022989"/>
    </source>
</evidence>
<evidence type="ECO:0000256" key="2">
    <source>
        <dbReference type="ARBA" id="ARBA00022448"/>
    </source>
</evidence>
<evidence type="ECO:0000256" key="6">
    <source>
        <dbReference type="ARBA" id="ARBA00023136"/>
    </source>
</evidence>
<keyword evidence="6 7" id="KW-0472">Membrane</keyword>
<comment type="caution">
    <text evidence="9">The sequence shown here is derived from an EMBL/GenBank/DDBJ whole genome shotgun (WGS) entry which is preliminary data.</text>
</comment>
<keyword evidence="5 7" id="KW-1133">Transmembrane helix</keyword>
<dbReference type="InterPro" id="IPR035906">
    <property type="entry name" value="MetI-like_sf"/>
</dbReference>
<evidence type="ECO:0000256" key="1">
    <source>
        <dbReference type="ARBA" id="ARBA00004651"/>
    </source>
</evidence>
<feature type="transmembrane region" description="Helical" evidence="7">
    <location>
        <begin position="197"/>
        <end position="230"/>
    </location>
</feature>
<dbReference type="InterPro" id="IPR000515">
    <property type="entry name" value="MetI-like"/>
</dbReference>
<feature type="transmembrane region" description="Helical" evidence="7">
    <location>
        <begin position="39"/>
        <end position="64"/>
    </location>
</feature>
<sequence length="293" mass="31780">MTSIITRPPVLAQETEQDLMNRVRANARNTRLRIWGLRAALVAIWLGSWEITANIVGLSGTFFISRPSLIWERLVQWFTVGTPVGSIWENIGYTVSAAVLGFILGTITGIVVGVFLGRNRFLAEVLAPFIKASNAIPRIVLAALFIIWFGSGINSKVATVFVLVFFVIFFNAFTGAREVDQNVINNARILGASKRKVLTSIVLPSATSWILSSMHTAFGFALIGAIVGEYAGAKRGMGLLINQSQGSFDTAGIFAGMIIVTVIALLAEWILTVAENKLLKWKPSQSGSHTKGL</sequence>
<evidence type="ECO:0000313" key="10">
    <source>
        <dbReference type="Proteomes" id="UP001185069"/>
    </source>
</evidence>
<proteinExistence type="inferred from homology"/>
<accession>A0ABU1JIJ2</accession>
<feature type="transmembrane region" description="Helical" evidence="7">
    <location>
        <begin position="250"/>
        <end position="271"/>
    </location>
</feature>
<keyword evidence="3" id="KW-1003">Cell membrane</keyword>
<dbReference type="Gene3D" id="1.10.3720.10">
    <property type="entry name" value="MetI-like"/>
    <property type="match status" value="1"/>
</dbReference>
<comment type="similarity">
    <text evidence="7">Belongs to the binding-protein-dependent transport system permease family.</text>
</comment>
<dbReference type="PANTHER" id="PTHR30151">
    <property type="entry name" value="ALKANE SULFONATE ABC TRANSPORTER-RELATED, MEMBRANE SUBUNIT"/>
    <property type="match status" value="1"/>
</dbReference>
<evidence type="ECO:0000256" key="4">
    <source>
        <dbReference type="ARBA" id="ARBA00022692"/>
    </source>
</evidence>
<evidence type="ECO:0000256" key="3">
    <source>
        <dbReference type="ARBA" id="ARBA00022475"/>
    </source>
</evidence>
<dbReference type="RefSeq" id="WP_296361533.1">
    <property type="nucleotide sequence ID" value="NZ_BAAAHY010000006.1"/>
</dbReference>
<organism evidence="9 10">
    <name type="scientific">Arthrobacter russicus</name>
    <dbReference type="NCBI Taxonomy" id="172040"/>
    <lineage>
        <taxon>Bacteria</taxon>
        <taxon>Bacillati</taxon>
        <taxon>Actinomycetota</taxon>
        <taxon>Actinomycetes</taxon>
        <taxon>Micrococcales</taxon>
        <taxon>Micrococcaceae</taxon>
        <taxon>Arthrobacter</taxon>
    </lineage>
</organism>
<dbReference type="Proteomes" id="UP001185069">
    <property type="component" value="Unassembled WGS sequence"/>
</dbReference>
<dbReference type="SUPFAM" id="SSF161098">
    <property type="entry name" value="MetI-like"/>
    <property type="match status" value="1"/>
</dbReference>
<feature type="transmembrane region" description="Helical" evidence="7">
    <location>
        <begin position="157"/>
        <end position="176"/>
    </location>
</feature>
<dbReference type="Pfam" id="PF00528">
    <property type="entry name" value="BPD_transp_1"/>
    <property type="match status" value="1"/>
</dbReference>
<keyword evidence="2 7" id="KW-0813">Transport</keyword>